<keyword evidence="5 8" id="KW-0460">Magnesium</keyword>
<comment type="caution">
    <text evidence="10">The sequence shown here is derived from an EMBL/GenBank/DDBJ whole genome shotgun (WGS) entry which is preliminary data.</text>
</comment>
<keyword evidence="11" id="KW-1185">Reference proteome</keyword>
<sequence length="201" mass="22708">MSKWAGIVLAGGMSSRFGEPKALASWQGSTFIEHILKVMTRRTLQEVVVISHSDIKERVEQLVQVPVIEDIPHYKGNGPLAGIVAGMEYIEADWYAIMPCDAPNVSYEWFTILLEQTSDEYDAVVPIINGRKQPLLAAYHNRVKEKIYALLQDEKRSMGQLLSQCNVKYVAGEDVQANADWFMNVNTKEEYVQAQKDLSNE</sequence>
<evidence type="ECO:0000256" key="3">
    <source>
        <dbReference type="ARBA" id="ARBA00022723"/>
    </source>
</evidence>
<dbReference type="HAMAP" id="MF_00316">
    <property type="entry name" value="MobA"/>
    <property type="match status" value="1"/>
</dbReference>
<dbReference type="EC" id="2.7.7.77" evidence="8"/>
<feature type="binding site" evidence="8">
    <location>
        <position position="101"/>
    </location>
    <ligand>
        <name>Mg(2+)</name>
        <dbReference type="ChEBI" id="CHEBI:18420"/>
    </ligand>
</feature>
<dbReference type="SUPFAM" id="SSF53448">
    <property type="entry name" value="Nucleotide-diphospho-sugar transferases"/>
    <property type="match status" value="1"/>
</dbReference>
<evidence type="ECO:0000313" key="11">
    <source>
        <dbReference type="Proteomes" id="UP001060566"/>
    </source>
</evidence>
<dbReference type="Pfam" id="PF12804">
    <property type="entry name" value="NTP_transf_3"/>
    <property type="match status" value="1"/>
</dbReference>
<gene>
    <name evidence="8" type="primary">mobA</name>
    <name evidence="10" type="ORF">NGM45_22490</name>
</gene>
<dbReference type="PANTHER" id="PTHR19136">
    <property type="entry name" value="MOLYBDENUM COFACTOR GUANYLYLTRANSFERASE"/>
    <property type="match status" value="1"/>
</dbReference>
<dbReference type="CDD" id="cd02503">
    <property type="entry name" value="MobA"/>
    <property type="match status" value="1"/>
</dbReference>
<keyword evidence="4 8" id="KW-0547">Nucleotide-binding</keyword>
<comment type="function">
    <text evidence="8">Transfers a GMP moiety from GTP to Mo-molybdopterin (Mo-MPT) cofactor (Moco or molybdenum cofactor) to form Mo-molybdopterin guanine dinucleotide (Mo-MGD) cofactor.</text>
</comment>
<dbReference type="InterPro" id="IPR029044">
    <property type="entry name" value="Nucleotide-diphossugar_trans"/>
</dbReference>
<feature type="binding site" evidence="8">
    <location>
        <position position="101"/>
    </location>
    <ligand>
        <name>GTP</name>
        <dbReference type="ChEBI" id="CHEBI:37565"/>
    </ligand>
</feature>
<comment type="similarity">
    <text evidence="8">Belongs to the MobA family.</text>
</comment>
<name>A0ABT3EZJ7_9BACI</name>
<keyword evidence="3 8" id="KW-0479">Metal-binding</keyword>
<evidence type="ECO:0000313" key="10">
    <source>
        <dbReference type="EMBL" id="MCW1241799.1"/>
    </source>
</evidence>
<keyword evidence="2 8" id="KW-0808">Transferase</keyword>
<comment type="catalytic activity">
    <reaction evidence="8">
        <text>Mo-molybdopterin + GTP + H(+) = Mo-molybdopterin guanine dinucleotide + diphosphate</text>
        <dbReference type="Rhea" id="RHEA:34243"/>
        <dbReference type="ChEBI" id="CHEBI:15378"/>
        <dbReference type="ChEBI" id="CHEBI:33019"/>
        <dbReference type="ChEBI" id="CHEBI:37565"/>
        <dbReference type="ChEBI" id="CHEBI:71302"/>
        <dbReference type="ChEBI" id="CHEBI:71310"/>
        <dbReference type="EC" id="2.7.7.77"/>
    </reaction>
</comment>
<dbReference type="EMBL" id="JAOXJG010000024">
    <property type="protein sequence ID" value="MCW1241799.1"/>
    <property type="molecule type" value="Genomic_DNA"/>
</dbReference>
<dbReference type="GO" id="GO:0016779">
    <property type="term" value="F:nucleotidyltransferase activity"/>
    <property type="evidence" value="ECO:0007669"/>
    <property type="project" value="UniProtKB-KW"/>
</dbReference>
<keyword evidence="6 8" id="KW-0342">GTP-binding</keyword>
<keyword evidence="1 8" id="KW-0963">Cytoplasm</keyword>
<comment type="caution">
    <text evidence="8">Lacks conserved residue(s) required for the propagation of feature annotation.</text>
</comment>
<evidence type="ECO:0000256" key="4">
    <source>
        <dbReference type="ARBA" id="ARBA00022741"/>
    </source>
</evidence>
<keyword evidence="10" id="KW-0548">Nucleotidyltransferase</keyword>
<dbReference type="GeneID" id="301200655"/>
<dbReference type="Gene3D" id="3.90.550.10">
    <property type="entry name" value="Spore Coat Polysaccharide Biosynthesis Protein SpsA, Chain A"/>
    <property type="match status" value="1"/>
</dbReference>
<evidence type="ECO:0000256" key="8">
    <source>
        <dbReference type="HAMAP-Rule" id="MF_00316"/>
    </source>
</evidence>
<evidence type="ECO:0000256" key="1">
    <source>
        <dbReference type="ARBA" id="ARBA00022490"/>
    </source>
</evidence>
<comment type="cofactor">
    <cofactor evidence="8">
        <name>Mg(2+)</name>
        <dbReference type="ChEBI" id="CHEBI:18420"/>
    </cofactor>
</comment>
<evidence type="ECO:0000256" key="2">
    <source>
        <dbReference type="ARBA" id="ARBA00022679"/>
    </source>
</evidence>
<dbReference type="RefSeq" id="WP_264462750.1">
    <property type="nucleotide sequence ID" value="NZ_JAOXJG010000024.1"/>
</dbReference>
<evidence type="ECO:0000256" key="6">
    <source>
        <dbReference type="ARBA" id="ARBA00023134"/>
    </source>
</evidence>
<evidence type="ECO:0000256" key="5">
    <source>
        <dbReference type="ARBA" id="ARBA00022842"/>
    </source>
</evidence>
<accession>A0ABT3EZJ7</accession>
<dbReference type="InterPro" id="IPR013482">
    <property type="entry name" value="Molybde_CF_guanTrfase"/>
</dbReference>
<protein>
    <recommendedName>
        <fullName evidence="8">Probable molybdenum cofactor guanylyltransferase</fullName>
        <shortName evidence="8">MoCo guanylyltransferase</shortName>
        <ecNumber evidence="8">2.7.7.77</ecNumber>
    </recommendedName>
    <alternativeName>
        <fullName evidence="8">GTP:molybdopterin guanylyltransferase</fullName>
    </alternativeName>
    <alternativeName>
        <fullName evidence="8">Mo-MPT guanylyltransferase</fullName>
    </alternativeName>
    <alternativeName>
        <fullName evidence="8">Molybdopterin guanylyltransferase</fullName>
    </alternativeName>
    <alternativeName>
        <fullName evidence="8">Molybdopterin-guanine dinucleotide synthase</fullName>
        <shortName evidence="8">MGD synthase</shortName>
    </alternativeName>
</protein>
<reference evidence="10" key="1">
    <citation type="submission" date="2022-10" db="EMBL/GenBank/DDBJ databases">
        <title>De novo draft assembly of the Pseudomonas pretiosus genome isolated from the plants rhizorohere.</title>
        <authorList>
            <person name="Robas M."/>
            <person name="Fernandez V.M."/>
            <person name="Provanza A."/>
            <person name="Jimenez P.A."/>
        </authorList>
    </citation>
    <scope>NUCLEOTIDE SEQUENCE</scope>
    <source>
        <strain evidence="10">SAICEU11T</strain>
    </source>
</reference>
<evidence type="ECO:0000259" key="9">
    <source>
        <dbReference type="Pfam" id="PF12804"/>
    </source>
</evidence>
<proteinExistence type="inferred from homology"/>
<feature type="binding site" evidence="8">
    <location>
        <position position="21"/>
    </location>
    <ligand>
        <name>GTP</name>
        <dbReference type="ChEBI" id="CHEBI:37565"/>
    </ligand>
</feature>
<dbReference type="PANTHER" id="PTHR19136:SF81">
    <property type="entry name" value="MOLYBDENUM COFACTOR GUANYLYLTRANSFERASE"/>
    <property type="match status" value="1"/>
</dbReference>
<feature type="domain" description="MobA-like NTP transferase" evidence="9">
    <location>
        <begin position="6"/>
        <end position="156"/>
    </location>
</feature>
<keyword evidence="7 8" id="KW-0501">Molybdenum cofactor biosynthesis</keyword>
<comment type="domain">
    <text evidence="8">The N-terminal domain determines nucleotide recognition and specific binding, while the C-terminal domain determines the specific binding to the target protein.</text>
</comment>
<evidence type="ECO:0000256" key="7">
    <source>
        <dbReference type="ARBA" id="ARBA00023150"/>
    </source>
</evidence>
<feature type="binding site" evidence="8">
    <location>
        <position position="70"/>
    </location>
    <ligand>
        <name>GTP</name>
        <dbReference type="ChEBI" id="CHEBI:37565"/>
    </ligand>
</feature>
<organism evidence="10 11">
    <name type="scientific">Bacillus pretiosus</name>
    <dbReference type="NCBI Taxonomy" id="2983392"/>
    <lineage>
        <taxon>Bacteria</taxon>
        <taxon>Bacillati</taxon>
        <taxon>Bacillota</taxon>
        <taxon>Bacilli</taxon>
        <taxon>Bacillales</taxon>
        <taxon>Bacillaceae</taxon>
        <taxon>Bacillus</taxon>
    </lineage>
</organism>
<dbReference type="Proteomes" id="UP001060566">
    <property type="component" value="Unassembled WGS sequence"/>
</dbReference>
<dbReference type="InterPro" id="IPR025877">
    <property type="entry name" value="MobA-like_NTP_Trfase"/>
</dbReference>
<comment type="subcellular location">
    <subcellularLocation>
        <location evidence="8">Cytoplasm</location>
    </subcellularLocation>
</comment>
<feature type="binding site" evidence="8">
    <location>
        <begin position="9"/>
        <end position="11"/>
    </location>
    <ligand>
        <name>GTP</name>
        <dbReference type="ChEBI" id="CHEBI:37565"/>
    </ligand>
</feature>